<keyword evidence="1" id="KW-0812">Transmembrane</keyword>
<feature type="transmembrane region" description="Helical" evidence="1">
    <location>
        <begin position="99"/>
        <end position="119"/>
    </location>
</feature>
<reference evidence="2 3" key="1">
    <citation type="submission" date="2018-04" db="EMBL/GenBank/DDBJ databases">
        <authorList>
            <person name="Zhang X."/>
            <person name="Yuan J."/>
            <person name="Li F."/>
            <person name="Xiang J."/>
        </authorList>
    </citation>
    <scope>NUCLEOTIDE SEQUENCE [LARGE SCALE GENOMIC DNA]</scope>
    <source>
        <tissue evidence="2">Muscle</tissue>
    </source>
</reference>
<gene>
    <name evidence="2" type="ORF">C7M84_017740</name>
</gene>
<dbReference type="Proteomes" id="UP000283509">
    <property type="component" value="Unassembled WGS sequence"/>
</dbReference>
<feature type="transmembrane region" description="Helical" evidence="1">
    <location>
        <begin position="171"/>
        <end position="190"/>
    </location>
</feature>
<reference evidence="2 3" key="2">
    <citation type="submission" date="2019-01" db="EMBL/GenBank/DDBJ databases">
        <title>The decoding of complex shrimp genome reveals the adaptation for benthos swimmer, frequently molting mechanism and breeding impact on genome.</title>
        <authorList>
            <person name="Sun Y."/>
            <person name="Gao Y."/>
            <person name="Yu Y."/>
        </authorList>
    </citation>
    <scope>NUCLEOTIDE SEQUENCE [LARGE SCALE GENOMIC DNA]</scope>
    <source>
        <tissue evidence="2">Muscle</tissue>
    </source>
</reference>
<feature type="transmembrane region" description="Helical" evidence="1">
    <location>
        <begin position="12"/>
        <end position="33"/>
    </location>
</feature>
<keyword evidence="3" id="KW-1185">Reference proteome</keyword>
<feature type="transmembrane region" description="Helical" evidence="1">
    <location>
        <begin position="64"/>
        <end position="87"/>
    </location>
</feature>
<organism evidence="2 3">
    <name type="scientific">Penaeus vannamei</name>
    <name type="common">Whiteleg shrimp</name>
    <name type="synonym">Litopenaeus vannamei</name>
    <dbReference type="NCBI Taxonomy" id="6689"/>
    <lineage>
        <taxon>Eukaryota</taxon>
        <taxon>Metazoa</taxon>
        <taxon>Ecdysozoa</taxon>
        <taxon>Arthropoda</taxon>
        <taxon>Crustacea</taxon>
        <taxon>Multicrustacea</taxon>
        <taxon>Malacostraca</taxon>
        <taxon>Eumalacostraca</taxon>
        <taxon>Eucarida</taxon>
        <taxon>Decapoda</taxon>
        <taxon>Dendrobranchiata</taxon>
        <taxon>Penaeoidea</taxon>
        <taxon>Penaeidae</taxon>
        <taxon>Penaeus</taxon>
    </lineage>
</organism>
<sequence length="392" mass="43678">MSPFPWSHIVQLLLLSTSPLFLHSFSFSLLLLFSRLHLSCFLYLSSLLFFLSLHLLHHSLTLPFFPFLLSLPLLILFPYPFPSFISFSSFPPISLPRLILGPSLLPFSFLTLLTLLTSFPPSLHSSLSPPFVSFPSSFLPRLPLFPFAFAPLILLRFLPFLPSFSLSFSEVPPYLLSCLTFLFILPSFPLSSRPSPKSFHTSSPPFPPFPFFSSLPSSPFCPSLSPSFSKIPLSLPSCLSSPSSFLSSFPPPLSFFQIPLSPRPSSKSLSSPSLSPPLLFPPPPPPHFLPFSLSILLPNPSLSPFPALLTFPLHFFFILPPFPPSLSLRPSSQIPLSLPPLSQPFHNRKPRLQSPKPHQYITDTSLPFANTLCFLLDSSALEGQRLFNQTME</sequence>
<proteinExistence type="predicted"/>
<evidence type="ECO:0000313" key="2">
    <source>
        <dbReference type="EMBL" id="ROT64319.1"/>
    </source>
</evidence>
<name>A0A3R7QDT4_PENVA</name>
<evidence type="ECO:0000313" key="3">
    <source>
        <dbReference type="Proteomes" id="UP000283509"/>
    </source>
</evidence>
<feature type="transmembrane region" description="Helical" evidence="1">
    <location>
        <begin position="40"/>
        <end position="58"/>
    </location>
</feature>
<keyword evidence="1" id="KW-1133">Transmembrane helix</keyword>
<comment type="caution">
    <text evidence="2">The sequence shown here is derived from an EMBL/GenBank/DDBJ whole genome shotgun (WGS) entry which is preliminary data.</text>
</comment>
<accession>A0A3R7QDT4</accession>
<dbReference type="AlphaFoldDB" id="A0A3R7QDT4"/>
<protein>
    <submittedName>
        <fullName evidence="2">Uncharacterized protein</fullName>
    </submittedName>
</protein>
<feature type="transmembrane region" description="Helical" evidence="1">
    <location>
        <begin position="139"/>
        <end position="159"/>
    </location>
</feature>
<dbReference type="EMBL" id="QCYY01003271">
    <property type="protein sequence ID" value="ROT64319.1"/>
    <property type="molecule type" value="Genomic_DNA"/>
</dbReference>
<evidence type="ECO:0000256" key="1">
    <source>
        <dbReference type="SAM" id="Phobius"/>
    </source>
</evidence>
<keyword evidence="1" id="KW-0472">Membrane</keyword>